<dbReference type="VEuPathDB" id="FungiDB:yc1106_00463"/>
<sequence length="198" mass="22110">MTLIKTACLVSPPISGLIAANPTKSDNVKPRDLFEVSLDLSKQTLFNVEDIKSDQRKEFLQEAQKEAVDIAGVPLKMARRGVEDNVRGGLTDFVGNNVNEEGTVVLGDVRVWDDDYLRRDPKYCDQVKNGKSPTAYYSRTRKGGFGPSMHYCDKFFDRKSKAEYLANNCVFVASHIDTGTTTSQHRGANVLHEFDVDD</sequence>
<proteinExistence type="predicted"/>
<dbReference type="OrthoDB" id="3771317at2759"/>
<evidence type="ECO:0000313" key="1">
    <source>
        <dbReference type="EMBL" id="USP73189.1"/>
    </source>
</evidence>
<dbReference type="Proteomes" id="UP001056012">
    <property type="component" value="Chromosome 1"/>
</dbReference>
<accession>A0A9Q8Z1N4</accession>
<dbReference type="AlphaFoldDB" id="A0A9Q8Z1N4"/>
<dbReference type="EMBL" id="CP089274">
    <property type="protein sequence ID" value="USP73189.1"/>
    <property type="molecule type" value="Genomic_DNA"/>
</dbReference>
<gene>
    <name evidence="1" type="ORF">yc1106_00463</name>
</gene>
<name>A0A9Q8Z1N4_CURCL</name>
<evidence type="ECO:0000313" key="2">
    <source>
        <dbReference type="Proteomes" id="UP001056012"/>
    </source>
</evidence>
<protein>
    <submittedName>
        <fullName evidence="1">Uncharacterized protein</fullName>
    </submittedName>
</protein>
<reference evidence="1" key="1">
    <citation type="submission" date="2021-12" db="EMBL/GenBank/DDBJ databases">
        <title>Curvularia clavata genome.</title>
        <authorList>
            <person name="Cao Y."/>
        </authorList>
    </citation>
    <scope>NUCLEOTIDE SEQUENCE</scope>
    <source>
        <strain evidence="1">Yc1106</strain>
    </source>
</reference>
<keyword evidence="2" id="KW-1185">Reference proteome</keyword>
<organism evidence="1 2">
    <name type="scientific">Curvularia clavata</name>
    <dbReference type="NCBI Taxonomy" id="95742"/>
    <lineage>
        <taxon>Eukaryota</taxon>
        <taxon>Fungi</taxon>
        <taxon>Dikarya</taxon>
        <taxon>Ascomycota</taxon>
        <taxon>Pezizomycotina</taxon>
        <taxon>Dothideomycetes</taxon>
        <taxon>Pleosporomycetidae</taxon>
        <taxon>Pleosporales</taxon>
        <taxon>Pleosporineae</taxon>
        <taxon>Pleosporaceae</taxon>
        <taxon>Curvularia</taxon>
    </lineage>
</organism>